<dbReference type="Pfam" id="PF05114">
    <property type="entry name" value="MbnB_TglH_ChrH"/>
    <property type="match status" value="1"/>
</dbReference>
<evidence type="ECO:0000313" key="2">
    <source>
        <dbReference type="Proteomes" id="UP001495147"/>
    </source>
</evidence>
<dbReference type="PANTHER" id="PTHR42194:SF1">
    <property type="entry name" value="UPF0276 PROTEIN HI_1600"/>
    <property type="match status" value="1"/>
</dbReference>
<organism evidence="1 2">
    <name type="scientific">Roseateles paludis</name>
    <dbReference type="NCBI Taxonomy" id="3145238"/>
    <lineage>
        <taxon>Bacteria</taxon>
        <taxon>Pseudomonadati</taxon>
        <taxon>Pseudomonadota</taxon>
        <taxon>Betaproteobacteria</taxon>
        <taxon>Burkholderiales</taxon>
        <taxon>Sphaerotilaceae</taxon>
        <taxon>Roseateles</taxon>
    </lineage>
</organism>
<gene>
    <name evidence="1" type="ORF">ABDJ85_20250</name>
</gene>
<reference evidence="1 2" key="1">
    <citation type="submission" date="2024-05" db="EMBL/GenBank/DDBJ databases">
        <title>Roseateles sp. DJS-2-20 16S ribosomal RNA gene Genome sequencing and assembly.</title>
        <authorList>
            <person name="Woo H."/>
        </authorList>
    </citation>
    <scope>NUCLEOTIDE SEQUENCE [LARGE SCALE GENOMIC DNA]</scope>
    <source>
        <strain evidence="1 2">DJS-2-20</strain>
    </source>
</reference>
<dbReference type="PANTHER" id="PTHR42194">
    <property type="entry name" value="UPF0276 PROTEIN HI_1600"/>
    <property type="match status" value="1"/>
</dbReference>
<name>A0ABV0G7W4_9BURK</name>
<dbReference type="SUPFAM" id="SSF51658">
    <property type="entry name" value="Xylose isomerase-like"/>
    <property type="match status" value="1"/>
</dbReference>
<dbReference type="Gene3D" id="3.20.20.150">
    <property type="entry name" value="Divalent-metal-dependent TIM barrel enzymes"/>
    <property type="match status" value="1"/>
</dbReference>
<evidence type="ECO:0000313" key="1">
    <source>
        <dbReference type="EMBL" id="MEO3693812.1"/>
    </source>
</evidence>
<dbReference type="Proteomes" id="UP001495147">
    <property type="component" value="Unassembled WGS sequence"/>
</dbReference>
<accession>A0ABV0G7W4</accession>
<keyword evidence="2" id="KW-1185">Reference proteome</keyword>
<sequence>MTLRSAAVGIGWRQPHYAELLERRPALDFLEVHAENFFADGGASLAVLDAAREHYPISLHGVGLGLGSNAGLDPWHLDRLARLCERVQPALVSEHACFSRVHGGHAADLLPLPRTAAALARLADQVDQLQQHLRRQVLVENISAYVAWDQDELSEPAFFAELVRRTGCGLLLDVNNLVVNARNAQGCSPDEAAAVAMAWVDHLPAGLVGEIHLAGYTEQPGLLIDDHATRVRHEVWRVYEHALARFGPVPSLLEWDTDLPALDVLLDEAEQARRTLVDLEDCV</sequence>
<dbReference type="EMBL" id="JBDPZD010000017">
    <property type="protein sequence ID" value="MEO3693812.1"/>
    <property type="molecule type" value="Genomic_DNA"/>
</dbReference>
<dbReference type="InterPro" id="IPR036237">
    <property type="entry name" value="Xyl_isomerase-like_sf"/>
</dbReference>
<dbReference type="NCBIfam" id="NF003818">
    <property type="entry name" value="PRK05409.1"/>
    <property type="match status" value="1"/>
</dbReference>
<proteinExistence type="predicted"/>
<comment type="caution">
    <text evidence="1">The sequence shown here is derived from an EMBL/GenBank/DDBJ whole genome shotgun (WGS) entry which is preliminary data.</text>
</comment>
<dbReference type="InterPro" id="IPR007801">
    <property type="entry name" value="MbnB/TglH/ChrH"/>
</dbReference>
<protein>
    <submittedName>
        <fullName evidence="1">DUF692 domain-containing protein</fullName>
    </submittedName>
</protein>
<dbReference type="RefSeq" id="WP_347706621.1">
    <property type="nucleotide sequence ID" value="NZ_JBDPZD010000017.1"/>
</dbReference>